<name>A0A1F5XH12_9BACT</name>
<dbReference type="Proteomes" id="UP000177346">
    <property type="component" value="Unassembled WGS sequence"/>
</dbReference>
<dbReference type="PANTHER" id="PTHR30093">
    <property type="entry name" value="GENERAL SECRETION PATHWAY PROTEIN G"/>
    <property type="match status" value="1"/>
</dbReference>
<feature type="transmembrane region" description="Helical" evidence="6">
    <location>
        <begin position="12"/>
        <end position="33"/>
    </location>
</feature>
<comment type="caution">
    <text evidence="7">The sequence shown here is derived from an EMBL/GenBank/DDBJ whole genome shotgun (WGS) entry which is preliminary data.</text>
</comment>
<dbReference type="NCBIfam" id="TIGR02532">
    <property type="entry name" value="IV_pilin_GFxxxE"/>
    <property type="match status" value="1"/>
</dbReference>
<dbReference type="PANTHER" id="PTHR30093:SF44">
    <property type="entry name" value="TYPE II SECRETION SYSTEM CORE PROTEIN G"/>
    <property type="match status" value="1"/>
</dbReference>
<keyword evidence="2" id="KW-0488">Methylation</keyword>
<proteinExistence type="predicted"/>
<dbReference type="GO" id="GO:0016020">
    <property type="term" value="C:membrane"/>
    <property type="evidence" value="ECO:0007669"/>
    <property type="project" value="UniProtKB-SubCell"/>
</dbReference>
<dbReference type="AlphaFoldDB" id="A0A1F5XH12"/>
<evidence type="ECO:0000313" key="8">
    <source>
        <dbReference type="Proteomes" id="UP000177346"/>
    </source>
</evidence>
<reference evidence="7 8" key="1">
    <citation type="journal article" date="2016" name="Nat. Commun.">
        <title>Thousands of microbial genomes shed light on interconnected biogeochemical processes in an aquifer system.</title>
        <authorList>
            <person name="Anantharaman K."/>
            <person name="Brown C.T."/>
            <person name="Hug L.A."/>
            <person name="Sharon I."/>
            <person name="Castelle C.J."/>
            <person name="Probst A.J."/>
            <person name="Thomas B.C."/>
            <person name="Singh A."/>
            <person name="Wilkins M.J."/>
            <person name="Karaoz U."/>
            <person name="Brodie E.L."/>
            <person name="Williams K.H."/>
            <person name="Hubbard S.S."/>
            <person name="Banfield J.F."/>
        </authorList>
    </citation>
    <scope>NUCLEOTIDE SEQUENCE [LARGE SCALE GENOMIC DNA]</scope>
</reference>
<dbReference type="GO" id="GO:0015627">
    <property type="term" value="C:type II protein secretion system complex"/>
    <property type="evidence" value="ECO:0007669"/>
    <property type="project" value="InterPro"/>
</dbReference>
<organism evidence="7 8">
    <name type="scientific">Candidatus Giovannonibacteria bacterium RIFCSPLOWO2_01_FULL_46_32</name>
    <dbReference type="NCBI Taxonomy" id="1798353"/>
    <lineage>
        <taxon>Bacteria</taxon>
        <taxon>Candidatus Giovannoniibacteriota</taxon>
    </lineage>
</organism>
<dbReference type="SUPFAM" id="SSF54523">
    <property type="entry name" value="Pili subunits"/>
    <property type="match status" value="1"/>
</dbReference>
<protein>
    <recommendedName>
        <fullName evidence="9">Type II secretion system protein GspG C-terminal domain-containing protein</fullName>
    </recommendedName>
</protein>
<evidence type="ECO:0000256" key="1">
    <source>
        <dbReference type="ARBA" id="ARBA00004167"/>
    </source>
</evidence>
<dbReference type="PRINTS" id="PR00813">
    <property type="entry name" value="BCTERIALGSPG"/>
</dbReference>
<comment type="subcellular location">
    <subcellularLocation>
        <location evidence="1">Membrane</location>
        <topology evidence="1">Single-pass membrane protein</topology>
    </subcellularLocation>
</comment>
<evidence type="ECO:0008006" key="9">
    <source>
        <dbReference type="Google" id="ProtNLM"/>
    </source>
</evidence>
<evidence type="ECO:0000256" key="3">
    <source>
        <dbReference type="ARBA" id="ARBA00022692"/>
    </source>
</evidence>
<evidence type="ECO:0000313" key="7">
    <source>
        <dbReference type="EMBL" id="OGF87208.1"/>
    </source>
</evidence>
<evidence type="ECO:0000256" key="4">
    <source>
        <dbReference type="ARBA" id="ARBA00022989"/>
    </source>
</evidence>
<sequence length="148" mass="16016">MGMALKKRGFTIIELLVVLGIIGLMAAIAMVLFSPAATKGRDARREEDIKSIQSALNLYINQKGTYPVCLQETAIDGSNDCLSSLLLSEGAIKVMPFDPKYTGSGSCGGANSFLYCYQSTDGISYTIRYFLETNSIKGKNPGWQTVNP</sequence>
<dbReference type="InterPro" id="IPR045584">
    <property type="entry name" value="Pilin-like"/>
</dbReference>
<evidence type="ECO:0000256" key="6">
    <source>
        <dbReference type="SAM" id="Phobius"/>
    </source>
</evidence>
<dbReference type="Gene3D" id="3.30.700.10">
    <property type="entry name" value="Glycoprotein, Type 4 Pilin"/>
    <property type="match status" value="1"/>
</dbReference>
<evidence type="ECO:0000256" key="5">
    <source>
        <dbReference type="ARBA" id="ARBA00023136"/>
    </source>
</evidence>
<gene>
    <name evidence="7" type="ORF">A3B19_03155</name>
</gene>
<keyword evidence="5 6" id="KW-0472">Membrane</keyword>
<accession>A0A1F5XH12</accession>
<evidence type="ECO:0000256" key="2">
    <source>
        <dbReference type="ARBA" id="ARBA00022481"/>
    </source>
</evidence>
<keyword evidence="4 6" id="KW-1133">Transmembrane helix</keyword>
<keyword evidence="3 6" id="KW-0812">Transmembrane</keyword>
<dbReference type="InterPro" id="IPR000983">
    <property type="entry name" value="Bac_GSPG_pilin"/>
</dbReference>
<dbReference type="InterPro" id="IPR012902">
    <property type="entry name" value="N_methyl_site"/>
</dbReference>
<dbReference type="EMBL" id="MFIF01000006">
    <property type="protein sequence ID" value="OGF87208.1"/>
    <property type="molecule type" value="Genomic_DNA"/>
</dbReference>
<dbReference type="GO" id="GO:0015628">
    <property type="term" value="P:protein secretion by the type II secretion system"/>
    <property type="evidence" value="ECO:0007669"/>
    <property type="project" value="InterPro"/>
</dbReference>
<dbReference type="Pfam" id="PF07963">
    <property type="entry name" value="N_methyl"/>
    <property type="match status" value="1"/>
</dbReference>